<dbReference type="InterPro" id="IPR046635">
    <property type="entry name" value="DUF6747"/>
</dbReference>
<protein>
    <submittedName>
        <fullName evidence="2">Uncharacterized protein</fullName>
    </submittedName>
</protein>
<keyword evidence="3" id="KW-1185">Reference proteome</keyword>
<evidence type="ECO:0000313" key="2">
    <source>
        <dbReference type="EMBL" id="MCG2460675.1"/>
    </source>
</evidence>
<dbReference type="AlphaFoldDB" id="A0AAE3EUG1"/>
<reference evidence="2" key="1">
    <citation type="submission" date="2023-02" db="EMBL/GenBank/DDBJ databases">
        <title>Genome of Flavobacteriaceae gen. nov. sp. strain F89.</title>
        <authorList>
            <person name="Wang Y."/>
        </authorList>
    </citation>
    <scope>NUCLEOTIDE SEQUENCE</scope>
    <source>
        <strain evidence="2">F89</strain>
    </source>
</reference>
<keyword evidence="1" id="KW-0812">Transmembrane</keyword>
<dbReference type="Pfam" id="PF20532">
    <property type="entry name" value="DUF6747"/>
    <property type="match status" value="1"/>
</dbReference>
<name>A0AAE3EUG1_9FLAO</name>
<proteinExistence type="predicted"/>
<organism evidence="2 3">
    <name type="scientific">Cerina litoralis</name>
    <dbReference type="NCBI Taxonomy" id="2874477"/>
    <lineage>
        <taxon>Bacteria</taxon>
        <taxon>Pseudomonadati</taxon>
        <taxon>Bacteroidota</taxon>
        <taxon>Flavobacteriia</taxon>
        <taxon>Flavobacteriales</taxon>
        <taxon>Flavobacteriaceae</taxon>
        <taxon>Cerina</taxon>
    </lineage>
</organism>
<evidence type="ECO:0000313" key="3">
    <source>
        <dbReference type="Proteomes" id="UP001200642"/>
    </source>
</evidence>
<accession>A0AAE3EUG1</accession>
<evidence type="ECO:0000256" key="1">
    <source>
        <dbReference type="SAM" id="Phobius"/>
    </source>
</evidence>
<keyword evidence="1" id="KW-1133">Transmembrane helix</keyword>
<feature type="transmembrane region" description="Helical" evidence="1">
    <location>
        <begin position="30"/>
        <end position="55"/>
    </location>
</feature>
<keyword evidence="1" id="KW-0472">Membrane</keyword>
<dbReference type="Proteomes" id="UP001200642">
    <property type="component" value="Unassembled WGS sequence"/>
</dbReference>
<comment type="caution">
    <text evidence="2">The sequence shown here is derived from an EMBL/GenBank/DDBJ whole genome shotgun (WGS) entry which is preliminary data.</text>
</comment>
<dbReference type="RefSeq" id="WP_317901818.1">
    <property type="nucleotide sequence ID" value="NZ_JAIRBC010000009.1"/>
</dbReference>
<sequence length="56" mass="6693">MKTLLLCKEIYLESFKDFTKTIVKNYFKAFSWFSFIMIAVVIYAFVFRVITGFAFD</sequence>
<gene>
    <name evidence="2" type="ORF">K8352_07945</name>
</gene>
<dbReference type="EMBL" id="JAIRBC010000009">
    <property type="protein sequence ID" value="MCG2460675.1"/>
    <property type="molecule type" value="Genomic_DNA"/>
</dbReference>